<comment type="caution">
    <text evidence="2">The sequence shown here is derived from an EMBL/GenBank/DDBJ whole genome shotgun (WGS) entry which is preliminary data.</text>
</comment>
<dbReference type="Proteomes" id="UP000324222">
    <property type="component" value="Unassembled WGS sequence"/>
</dbReference>
<feature type="transmembrane region" description="Helical" evidence="1">
    <location>
        <begin position="27"/>
        <end position="47"/>
    </location>
</feature>
<keyword evidence="1" id="KW-1133">Transmembrane helix</keyword>
<dbReference type="AlphaFoldDB" id="A0A5B7CLA1"/>
<evidence type="ECO:0000256" key="1">
    <source>
        <dbReference type="SAM" id="Phobius"/>
    </source>
</evidence>
<name>A0A5B7CLA1_PORTR</name>
<dbReference type="EMBL" id="VSRR010000089">
    <property type="protein sequence ID" value="MPC09858.1"/>
    <property type="molecule type" value="Genomic_DNA"/>
</dbReference>
<keyword evidence="1" id="KW-0812">Transmembrane</keyword>
<reference evidence="2 3" key="1">
    <citation type="submission" date="2019-05" db="EMBL/GenBank/DDBJ databases">
        <title>Another draft genome of Portunus trituberculatus and its Hox gene families provides insights of decapod evolution.</title>
        <authorList>
            <person name="Jeong J.-H."/>
            <person name="Song I."/>
            <person name="Kim S."/>
            <person name="Choi T."/>
            <person name="Kim D."/>
            <person name="Ryu S."/>
            <person name="Kim W."/>
        </authorList>
    </citation>
    <scope>NUCLEOTIDE SEQUENCE [LARGE SCALE GENOMIC DNA]</scope>
    <source>
        <tissue evidence="2">Muscle</tissue>
    </source>
</reference>
<evidence type="ECO:0000313" key="3">
    <source>
        <dbReference type="Proteomes" id="UP000324222"/>
    </source>
</evidence>
<accession>A0A5B7CLA1</accession>
<evidence type="ECO:0000313" key="2">
    <source>
        <dbReference type="EMBL" id="MPC09858.1"/>
    </source>
</evidence>
<gene>
    <name evidence="2" type="ORF">E2C01_002476</name>
</gene>
<organism evidence="2 3">
    <name type="scientific">Portunus trituberculatus</name>
    <name type="common">Swimming crab</name>
    <name type="synonym">Neptunus trituberculatus</name>
    <dbReference type="NCBI Taxonomy" id="210409"/>
    <lineage>
        <taxon>Eukaryota</taxon>
        <taxon>Metazoa</taxon>
        <taxon>Ecdysozoa</taxon>
        <taxon>Arthropoda</taxon>
        <taxon>Crustacea</taxon>
        <taxon>Multicrustacea</taxon>
        <taxon>Malacostraca</taxon>
        <taxon>Eumalacostraca</taxon>
        <taxon>Eucarida</taxon>
        <taxon>Decapoda</taxon>
        <taxon>Pleocyemata</taxon>
        <taxon>Brachyura</taxon>
        <taxon>Eubrachyura</taxon>
        <taxon>Portunoidea</taxon>
        <taxon>Portunidae</taxon>
        <taxon>Portuninae</taxon>
        <taxon>Portunus</taxon>
    </lineage>
</organism>
<proteinExistence type="predicted"/>
<sequence length="112" mass="12202">MILPFRTNQGQSLGYEEKFRLTCPQGMLVGFLTAFCYNVTIVIGKFLRGGGSPQKLPLSTAGCPENTFHFANTSTAAILNTTVMPEHLMLHTSAFLEDLHHNTTLHHGASPG</sequence>
<keyword evidence="1" id="KW-0472">Membrane</keyword>
<keyword evidence="3" id="KW-1185">Reference proteome</keyword>
<protein>
    <submittedName>
        <fullName evidence="2">Uncharacterized protein</fullName>
    </submittedName>
</protein>